<evidence type="ECO:0000313" key="10">
    <source>
        <dbReference type="Proteomes" id="UP000680670"/>
    </source>
</evidence>
<evidence type="ECO:0000313" key="9">
    <source>
        <dbReference type="EMBL" id="GIN95290.1"/>
    </source>
</evidence>
<keyword evidence="5 7" id="KW-1133">Transmembrane helix</keyword>
<keyword evidence="4 7" id="KW-0812">Transmembrane</keyword>
<evidence type="ECO:0000256" key="2">
    <source>
        <dbReference type="ARBA" id="ARBA00022448"/>
    </source>
</evidence>
<keyword evidence="2 7" id="KW-0813">Transport</keyword>
<feature type="transmembrane region" description="Helical" evidence="7">
    <location>
        <begin position="324"/>
        <end position="350"/>
    </location>
</feature>
<proteinExistence type="inferred from homology"/>
<dbReference type="SUPFAM" id="SSF161098">
    <property type="entry name" value="MetI-like"/>
    <property type="match status" value="1"/>
</dbReference>
<dbReference type="InterPro" id="IPR035906">
    <property type="entry name" value="MetI-like_sf"/>
</dbReference>
<keyword evidence="3" id="KW-1003">Cell membrane</keyword>
<dbReference type="Pfam" id="PF19300">
    <property type="entry name" value="BPD_transp_1_N"/>
    <property type="match status" value="1"/>
</dbReference>
<feature type="transmembrane region" description="Helical" evidence="7">
    <location>
        <begin position="32"/>
        <end position="53"/>
    </location>
</feature>
<dbReference type="PANTHER" id="PTHR43163">
    <property type="entry name" value="DIPEPTIDE TRANSPORT SYSTEM PERMEASE PROTEIN DPPB-RELATED"/>
    <property type="match status" value="1"/>
</dbReference>
<dbReference type="CDD" id="cd06261">
    <property type="entry name" value="TM_PBP2"/>
    <property type="match status" value="1"/>
</dbReference>
<evidence type="ECO:0000256" key="7">
    <source>
        <dbReference type="RuleBase" id="RU363032"/>
    </source>
</evidence>
<evidence type="ECO:0000256" key="6">
    <source>
        <dbReference type="ARBA" id="ARBA00023136"/>
    </source>
</evidence>
<comment type="subcellular location">
    <subcellularLocation>
        <location evidence="1 7">Cell membrane</location>
        <topology evidence="1 7">Multi-pass membrane protein</topology>
    </subcellularLocation>
</comment>
<feature type="transmembrane region" description="Helical" evidence="7">
    <location>
        <begin position="224"/>
        <end position="243"/>
    </location>
</feature>
<dbReference type="Pfam" id="PF00528">
    <property type="entry name" value="BPD_transp_1"/>
    <property type="match status" value="1"/>
</dbReference>
<reference evidence="9 10" key="1">
    <citation type="submission" date="2021-03" db="EMBL/GenBank/DDBJ databases">
        <title>Antimicrobial resistance genes in bacteria isolated from Japanese honey, and their potential for conferring macrolide and lincosamide resistance in the American foulbrood pathogen Paenibacillus larvae.</title>
        <authorList>
            <person name="Okamoto M."/>
            <person name="Kumagai M."/>
            <person name="Kanamori H."/>
            <person name="Takamatsu D."/>
        </authorList>
    </citation>
    <scope>NUCLEOTIDE SEQUENCE [LARGE SCALE GENOMIC DNA]</scope>
    <source>
        <strain evidence="9 10">J6TS1</strain>
    </source>
</reference>
<organism evidence="9 10">
    <name type="scientific">Siminovitchia terrae</name>
    <name type="common">Bacillus terrae</name>
    <dbReference type="NCBI Taxonomy" id="1914933"/>
    <lineage>
        <taxon>Bacteria</taxon>
        <taxon>Bacillati</taxon>
        <taxon>Bacillota</taxon>
        <taxon>Bacilli</taxon>
        <taxon>Bacillales</taxon>
        <taxon>Bacillaceae</taxon>
        <taxon>Siminovitchia</taxon>
    </lineage>
</organism>
<dbReference type="PROSITE" id="PS50928">
    <property type="entry name" value="ABC_TM1"/>
    <property type="match status" value="1"/>
</dbReference>
<keyword evidence="10" id="KW-1185">Reference proteome</keyword>
<evidence type="ECO:0000256" key="1">
    <source>
        <dbReference type="ARBA" id="ARBA00004651"/>
    </source>
</evidence>
<comment type="caution">
    <text evidence="9">The sequence shown here is derived from an EMBL/GenBank/DDBJ whole genome shotgun (WGS) entry which is preliminary data.</text>
</comment>
<dbReference type="InterPro" id="IPR045621">
    <property type="entry name" value="BPD_transp_1_N"/>
</dbReference>
<evidence type="ECO:0000256" key="4">
    <source>
        <dbReference type="ARBA" id="ARBA00022692"/>
    </source>
</evidence>
<dbReference type="Proteomes" id="UP000680670">
    <property type="component" value="Unassembled WGS sequence"/>
</dbReference>
<feature type="transmembrane region" description="Helical" evidence="7">
    <location>
        <begin position="124"/>
        <end position="146"/>
    </location>
</feature>
<protein>
    <submittedName>
        <fullName evidence="9">ABC transporter permease</fullName>
    </submittedName>
</protein>
<accession>A0ABQ4KTB7</accession>
<sequence>MKNHVFLISEKTAIHKLLKKGDRMLAYTIRRLTLLIPVLLGMVLIVFSLIHAIPGNPAQIILGQQATKEAVEALNRQLGLDQPLYVQFFDYVKNLLTGDLGMSIRTQSPISQEVWPYLAATMELAFAAMLIAIIFGVNAGIISAWFQNSWFDYIAMLLALIGVSMPIFWFGLMEQYIFSIQLDLFPTTGRDNIRDPVEPITYLYLIDTLIQGRFAQFFEVIKHLVLPSVALATIPMAIIARITRSSMLEVMRSDYIRTARAKGMSMFWVVYKHSLKNAFIPVLTVIGLQTGLLLGGAILTETIFGWPGIGSYIYDAIQFRDYPVIQSGILVVATIFVFINLTVDLLYAAIDPRIKYR</sequence>
<keyword evidence="6 7" id="KW-0472">Membrane</keyword>
<name>A0ABQ4KTB7_SIMTE</name>
<comment type="similarity">
    <text evidence="7">Belongs to the binding-protein-dependent transport system permease family.</text>
</comment>
<evidence type="ECO:0000256" key="3">
    <source>
        <dbReference type="ARBA" id="ARBA00022475"/>
    </source>
</evidence>
<dbReference type="InterPro" id="IPR000515">
    <property type="entry name" value="MetI-like"/>
</dbReference>
<dbReference type="EMBL" id="BORJ01000002">
    <property type="protein sequence ID" value="GIN95290.1"/>
    <property type="molecule type" value="Genomic_DNA"/>
</dbReference>
<feature type="transmembrane region" description="Helical" evidence="7">
    <location>
        <begin position="153"/>
        <end position="172"/>
    </location>
</feature>
<evidence type="ECO:0000259" key="8">
    <source>
        <dbReference type="PROSITE" id="PS50928"/>
    </source>
</evidence>
<feature type="domain" description="ABC transmembrane type-1" evidence="8">
    <location>
        <begin position="118"/>
        <end position="347"/>
    </location>
</feature>
<dbReference type="Gene3D" id="1.10.3720.10">
    <property type="entry name" value="MetI-like"/>
    <property type="match status" value="1"/>
</dbReference>
<evidence type="ECO:0000256" key="5">
    <source>
        <dbReference type="ARBA" id="ARBA00022989"/>
    </source>
</evidence>
<dbReference type="PANTHER" id="PTHR43163:SF6">
    <property type="entry name" value="DIPEPTIDE TRANSPORT SYSTEM PERMEASE PROTEIN DPPB-RELATED"/>
    <property type="match status" value="1"/>
</dbReference>
<feature type="transmembrane region" description="Helical" evidence="7">
    <location>
        <begin position="278"/>
        <end position="304"/>
    </location>
</feature>
<gene>
    <name evidence="9" type="ORF">J6TS1_11600</name>
</gene>